<organism evidence="3">
    <name type="scientific">Chromera velia CCMP2878</name>
    <dbReference type="NCBI Taxonomy" id="1169474"/>
    <lineage>
        <taxon>Eukaryota</taxon>
        <taxon>Sar</taxon>
        <taxon>Alveolata</taxon>
        <taxon>Colpodellida</taxon>
        <taxon>Chromeraceae</taxon>
        <taxon>Chromera</taxon>
    </lineage>
</organism>
<evidence type="ECO:0000313" key="3">
    <source>
        <dbReference type="EMBL" id="CEM50427.1"/>
    </source>
</evidence>
<feature type="compositionally biased region" description="Polar residues" evidence="1">
    <location>
        <begin position="1"/>
        <end position="12"/>
    </location>
</feature>
<dbReference type="Gene3D" id="2.115.10.20">
    <property type="entry name" value="Glycosyl hydrolase domain, family 43"/>
    <property type="match status" value="1"/>
</dbReference>
<accession>A0A0G4I0M9</accession>
<protein>
    <recommendedName>
        <fullName evidence="2">EGF-like domain-containing protein</fullName>
    </recommendedName>
</protein>
<proteinExistence type="predicted"/>
<dbReference type="InterPro" id="IPR023296">
    <property type="entry name" value="Glyco_hydro_beta-prop_sf"/>
</dbReference>
<gene>
    <name evidence="3" type="ORF">Cvel_9985</name>
</gene>
<dbReference type="EMBL" id="CDMZ01004658">
    <property type="protein sequence ID" value="CEM50427.1"/>
    <property type="molecule type" value="Genomic_DNA"/>
</dbReference>
<dbReference type="AlphaFoldDB" id="A0A0G4I0M9"/>
<evidence type="ECO:0000259" key="2">
    <source>
        <dbReference type="PROSITE" id="PS00022"/>
    </source>
</evidence>
<reference evidence="3" key="1">
    <citation type="submission" date="2014-11" db="EMBL/GenBank/DDBJ databases">
        <authorList>
            <person name="Otto D Thomas"/>
            <person name="Naeem Raeece"/>
        </authorList>
    </citation>
    <scope>NUCLEOTIDE SEQUENCE</scope>
</reference>
<evidence type="ECO:0000256" key="1">
    <source>
        <dbReference type="SAM" id="MobiDB-lite"/>
    </source>
</evidence>
<sequence>MPVCVSSETSVPAQKGLRSPVSRKAERTTSVTEAHSCHSDADCNYNGRCSKPAMQKWKCACDAQWRGDACDVLNLVSVDKKTPLGYRGTSEDGTPVSSWGGSVVAGDDGLFHMYASEIVGGCGMNVWLSNSQVIHATSSDPVREPFVKRDIVAPAFAHEPMAARAPSGEFVVWYTAVLPPGKLPVMGGEACAGCSDGNSVASCGTDGNRNASVNLPTYMVYSTHPGGPWSDPQLVPGTDVFADSNFAPVIKDDGSLVALSRSGVWTAPDWRDVESYRQVDSWEDRGEDPMVWIDRRGVFHCIVHVNRIETTGLVYYSLDGLTWIPSGGGGHAYEHVVQYTDGSSVAFGCRERPHIVQNREGDIIALTTGSSPVTCHSTEEPVSDYSYTLLQVVGQEKRTAEVPLVMES</sequence>
<dbReference type="SUPFAM" id="SSF75005">
    <property type="entry name" value="Arabinanase/levansucrase/invertase"/>
    <property type="match status" value="1"/>
</dbReference>
<dbReference type="InterPro" id="IPR000742">
    <property type="entry name" value="EGF"/>
</dbReference>
<dbReference type="VEuPathDB" id="CryptoDB:Cvel_9985"/>
<feature type="domain" description="EGF-like" evidence="2">
    <location>
        <begin position="59"/>
        <end position="70"/>
    </location>
</feature>
<dbReference type="PROSITE" id="PS00022">
    <property type="entry name" value="EGF_1"/>
    <property type="match status" value="1"/>
</dbReference>
<name>A0A0G4I0M9_9ALVE</name>
<feature type="region of interest" description="Disordered" evidence="1">
    <location>
        <begin position="1"/>
        <end position="31"/>
    </location>
</feature>